<name>A0ABR0PI92_GOSAR</name>
<evidence type="ECO:0000313" key="2">
    <source>
        <dbReference type="Proteomes" id="UP001358586"/>
    </source>
</evidence>
<accession>A0ABR0PI92</accession>
<comment type="caution">
    <text evidence="1">The sequence shown here is derived from an EMBL/GenBank/DDBJ whole genome shotgun (WGS) entry which is preliminary data.</text>
</comment>
<gene>
    <name evidence="1" type="ORF">PVK06_018890</name>
</gene>
<reference evidence="1 2" key="1">
    <citation type="submission" date="2023-03" db="EMBL/GenBank/DDBJ databases">
        <title>WGS of Gossypium arboreum.</title>
        <authorList>
            <person name="Yu D."/>
        </authorList>
    </citation>
    <scope>NUCLEOTIDE SEQUENCE [LARGE SCALE GENOMIC DNA]</scope>
    <source>
        <tissue evidence="1">Leaf</tissue>
    </source>
</reference>
<dbReference type="Proteomes" id="UP001358586">
    <property type="component" value="Chromosome 6"/>
</dbReference>
<dbReference type="EMBL" id="JARKNE010000006">
    <property type="protein sequence ID" value="KAK5824127.1"/>
    <property type="molecule type" value="Genomic_DNA"/>
</dbReference>
<organism evidence="1 2">
    <name type="scientific">Gossypium arboreum</name>
    <name type="common">Tree cotton</name>
    <name type="synonym">Gossypium nanking</name>
    <dbReference type="NCBI Taxonomy" id="29729"/>
    <lineage>
        <taxon>Eukaryota</taxon>
        <taxon>Viridiplantae</taxon>
        <taxon>Streptophyta</taxon>
        <taxon>Embryophyta</taxon>
        <taxon>Tracheophyta</taxon>
        <taxon>Spermatophyta</taxon>
        <taxon>Magnoliopsida</taxon>
        <taxon>eudicotyledons</taxon>
        <taxon>Gunneridae</taxon>
        <taxon>Pentapetalae</taxon>
        <taxon>rosids</taxon>
        <taxon>malvids</taxon>
        <taxon>Malvales</taxon>
        <taxon>Malvaceae</taxon>
        <taxon>Malvoideae</taxon>
        <taxon>Gossypium</taxon>
    </lineage>
</organism>
<evidence type="ECO:0000313" key="1">
    <source>
        <dbReference type="EMBL" id="KAK5824127.1"/>
    </source>
</evidence>
<keyword evidence="2" id="KW-1185">Reference proteome</keyword>
<sequence>MIDKKFVTSTYAKWDEVIGFTKSNKKKKINETCDLVQMAKELGDRFKSSLKHLGRNFITKAVVAQKYEILYEELSKNEGLTENEVMVASRKIVKDVGDILMFLNVPAHQKLEWIKGYLSGE</sequence>
<protein>
    <submittedName>
        <fullName evidence="1">Uncharacterized protein</fullName>
    </submittedName>
</protein>
<proteinExistence type="predicted"/>